<reference evidence="1 2" key="1">
    <citation type="submission" date="2018-01" db="EMBL/GenBank/DDBJ databases">
        <title>Whole genome sequencing of Histamine producing bacteria.</title>
        <authorList>
            <person name="Butler K."/>
        </authorList>
    </citation>
    <scope>NUCLEOTIDE SEQUENCE [LARGE SCALE GENOMIC DNA]</scope>
    <source>
        <strain evidence="1 2">NCIMB 13481</strain>
    </source>
</reference>
<dbReference type="AlphaFoldDB" id="A0A2T3MF58"/>
<evidence type="ECO:0000313" key="1">
    <source>
        <dbReference type="EMBL" id="PSV92431.1"/>
    </source>
</evidence>
<evidence type="ECO:0008006" key="3">
    <source>
        <dbReference type="Google" id="ProtNLM"/>
    </source>
</evidence>
<name>A0A2T3MF58_9GAMM</name>
<evidence type="ECO:0000313" key="2">
    <source>
        <dbReference type="Proteomes" id="UP000241954"/>
    </source>
</evidence>
<comment type="caution">
    <text evidence="1">The sequence shown here is derived from an EMBL/GenBank/DDBJ whole genome shotgun (WGS) entry which is preliminary data.</text>
</comment>
<sequence>MDKREIAANMILKSIQSFIEAENDFDYIQSILLAGASLGLTEPLLKQKGTQTASEKSADTIIAMREAHIYWEGNKLIVDKSVRSLCRKDRDKIRTDVRRTDLEIYNSLKHTGKFWDNTLAFDDLNIDTDFRATAEAVIFDAIDDFNTLEFDERFEYHSLPENIRILLNCGDPMGSLPKFRAAERKHS</sequence>
<dbReference type="RefSeq" id="WP_107237828.1">
    <property type="nucleotide sequence ID" value="NZ_PYLW01000023.1"/>
</dbReference>
<dbReference type="Proteomes" id="UP000241954">
    <property type="component" value="Unassembled WGS sequence"/>
</dbReference>
<gene>
    <name evidence="1" type="ORF">C9I88_16410</name>
</gene>
<proteinExistence type="predicted"/>
<dbReference type="EMBL" id="PYLW01000023">
    <property type="protein sequence ID" value="PSV92431.1"/>
    <property type="molecule type" value="Genomic_DNA"/>
</dbReference>
<organism evidence="1 2">
    <name type="scientific">Photobacterium iliopiscarium</name>
    <dbReference type="NCBI Taxonomy" id="56192"/>
    <lineage>
        <taxon>Bacteria</taxon>
        <taxon>Pseudomonadati</taxon>
        <taxon>Pseudomonadota</taxon>
        <taxon>Gammaproteobacteria</taxon>
        <taxon>Vibrionales</taxon>
        <taxon>Vibrionaceae</taxon>
        <taxon>Photobacterium</taxon>
    </lineage>
</organism>
<protein>
    <recommendedName>
        <fullName evidence="3">AbiV family abortive infection protein</fullName>
    </recommendedName>
</protein>
<accession>A0A2T3MF58</accession>